<organism evidence="1 2">
    <name type="scientific">Mycolicibacterium canariasense</name>
    <name type="common">Mycobacterium canariasense</name>
    <dbReference type="NCBI Taxonomy" id="228230"/>
    <lineage>
        <taxon>Bacteria</taxon>
        <taxon>Bacillati</taxon>
        <taxon>Actinomycetota</taxon>
        <taxon>Actinomycetes</taxon>
        <taxon>Mycobacteriales</taxon>
        <taxon>Mycobacteriaceae</taxon>
        <taxon>Mycolicibacterium</taxon>
    </lineage>
</organism>
<evidence type="ECO:0000313" key="2">
    <source>
        <dbReference type="Proteomes" id="UP000069443"/>
    </source>
</evidence>
<proteinExistence type="predicted"/>
<reference evidence="2" key="1">
    <citation type="journal article" date="2016" name="Genome Announc.">
        <title>Draft Genome Sequences of Five Rapidly Growing Mycobacterium Species, M. thermoresistibile, M. fortuitum subsp. acetamidolyticum, M. canariasense, M. brisbanense, and M. novocastrense.</title>
        <authorList>
            <person name="Katahira K."/>
            <person name="Ogura Y."/>
            <person name="Gotoh Y."/>
            <person name="Hayashi T."/>
        </authorList>
    </citation>
    <scope>NUCLEOTIDE SEQUENCE [LARGE SCALE GENOMIC DNA]</scope>
    <source>
        <strain evidence="2">JCM15298</strain>
    </source>
</reference>
<protein>
    <submittedName>
        <fullName evidence="1">Uncharacterized protein</fullName>
    </submittedName>
</protein>
<dbReference type="AlphaFoldDB" id="A0A100W838"/>
<dbReference type="EMBL" id="BCSY01000007">
    <property type="protein sequence ID" value="GAS93166.1"/>
    <property type="molecule type" value="Genomic_DNA"/>
</dbReference>
<reference evidence="2" key="2">
    <citation type="submission" date="2016-02" db="EMBL/GenBank/DDBJ databases">
        <title>Draft genome sequence of five rapidly growing Mycobacterium species.</title>
        <authorList>
            <person name="Katahira K."/>
            <person name="Gotou Y."/>
            <person name="Iida K."/>
            <person name="Ogura Y."/>
            <person name="Hayashi T."/>
        </authorList>
    </citation>
    <scope>NUCLEOTIDE SEQUENCE [LARGE SCALE GENOMIC DNA]</scope>
    <source>
        <strain evidence="2">JCM15298</strain>
    </source>
</reference>
<keyword evidence="2" id="KW-1185">Reference proteome</keyword>
<sequence length="213" mass="23386">MMLSRLAREFAAEISSHDWSDAPYRLDRAGHQRQWDSRATDDQLTPDETENVLINVMWVTAQVLRNLDPNLDVHEFAEACGVPRSRRLNSNGKPSGVITHGLRWNDEQPGLPLPPGAPLQRVVMHCTAPNLVVFKRLLKEVGAMNPGLPPTQVEKTEVDSAGGALRTVTVYVREWDSDRAASKAVEMVRRASESLQGGGPVTLISATEVVCGS</sequence>
<gene>
    <name evidence="1" type="ORF">RMCC_0132</name>
</gene>
<dbReference type="Proteomes" id="UP000069443">
    <property type="component" value="Unassembled WGS sequence"/>
</dbReference>
<accession>A0A100W838</accession>
<name>A0A100W838_MYCCR</name>
<evidence type="ECO:0000313" key="1">
    <source>
        <dbReference type="EMBL" id="GAS93166.1"/>
    </source>
</evidence>
<comment type="caution">
    <text evidence="1">The sequence shown here is derived from an EMBL/GenBank/DDBJ whole genome shotgun (WGS) entry which is preliminary data.</text>
</comment>